<dbReference type="InterPro" id="IPR047262">
    <property type="entry name" value="PRX-like1"/>
</dbReference>
<dbReference type="InterPro" id="IPR013766">
    <property type="entry name" value="Thioredoxin_domain"/>
</dbReference>
<dbReference type="PANTHER" id="PTHR43640">
    <property type="entry name" value="OS07G0260300 PROTEIN"/>
    <property type="match status" value="1"/>
</dbReference>
<dbReference type="PANTHER" id="PTHR43640:SF1">
    <property type="entry name" value="THIOREDOXIN-DEPENDENT PEROXIREDOXIN"/>
    <property type="match status" value="1"/>
</dbReference>
<dbReference type="GO" id="GO:0016209">
    <property type="term" value="F:antioxidant activity"/>
    <property type="evidence" value="ECO:0007669"/>
    <property type="project" value="InterPro"/>
</dbReference>
<dbReference type="AlphaFoldDB" id="A0A7K1XWZ0"/>
<protein>
    <submittedName>
        <fullName evidence="2">Redoxin domain-containing protein</fullName>
    </submittedName>
</protein>
<comment type="caution">
    <text evidence="2">The sequence shown here is derived from an EMBL/GenBank/DDBJ whole genome shotgun (WGS) entry which is preliminary data.</text>
</comment>
<name>A0A7K1XWZ0_9SPHI</name>
<accession>A0A7K1XWZ0</accession>
<dbReference type="EMBL" id="WVHS01000002">
    <property type="protein sequence ID" value="MXV15318.1"/>
    <property type="molecule type" value="Genomic_DNA"/>
</dbReference>
<dbReference type="CDD" id="cd02969">
    <property type="entry name" value="PRX_like1"/>
    <property type="match status" value="1"/>
</dbReference>
<evidence type="ECO:0000313" key="2">
    <source>
        <dbReference type="EMBL" id="MXV15318.1"/>
    </source>
</evidence>
<feature type="domain" description="Thioredoxin" evidence="1">
    <location>
        <begin position="24"/>
        <end position="181"/>
    </location>
</feature>
<dbReference type="InterPro" id="IPR000866">
    <property type="entry name" value="AhpC/TSA"/>
</dbReference>
<dbReference type="Gene3D" id="3.40.30.10">
    <property type="entry name" value="Glutaredoxin"/>
    <property type="match status" value="1"/>
</dbReference>
<gene>
    <name evidence="2" type="ORF">GS398_08390</name>
</gene>
<evidence type="ECO:0000313" key="3">
    <source>
        <dbReference type="Proteomes" id="UP000451233"/>
    </source>
</evidence>
<sequence length="201" mass="21645">MKKLMILVIAAAAALAAKIPAEGYKAGDRAADFRLKNVDGKMLSMAGYKTAKGFIVVFTCNHCPVSQGYEQRIIALDKKYAQKGYPVLAISPSDPASVPADSYENMQKVATAHKYTFPYLIDETQAVSKAFGARATPHAFVIQKTGAGNVVEYVGAIDNNAEDGDPNRTNYVEKAVDALLEGRKPVVNTTKAFGCSITYKN</sequence>
<dbReference type="GO" id="GO:0016491">
    <property type="term" value="F:oxidoreductase activity"/>
    <property type="evidence" value="ECO:0007669"/>
    <property type="project" value="InterPro"/>
</dbReference>
<reference evidence="2 3" key="1">
    <citation type="submission" date="2019-11" db="EMBL/GenBank/DDBJ databases">
        <title>Pedobacter sp. HMF7056 Genome sequencing and assembly.</title>
        <authorList>
            <person name="Kang H."/>
            <person name="Kim H."/>
            <person name="Joh K."/>
        </authorList>
    </citation>
    <scope>NUCLEOTIDE SEQUENCE [LARGE SCALE GENOMIC DNA]</scope>
    <source>
        <strain evidence="2 3">HMF7056</strain>
    </source>
</reference>
<dbReference type="Proteomes" id="UP000451233">
    <property type="component" value="Unassembled WGS sequence"/>
</dbReference>
<organism evidence="2 3">
    <name type="scientific">Hufsiella ginkgonis</name>
    <dbReference type="NCBI Taxonomy" id="2695274"/>
    <lineage>
        <taxon>Bacteria</taxon>
        <taxon>Pseudomonadati</taxon>
        <taxon>Bacteroidota</taxon>
        <taxon>Sphingobacteriia</taxon>
        <taxon>Sphingobacteriales</taxon>
        <taxon>Sphingobacteriaceae</taxon>
        <taxon>Hufsiella</taxon>
    </lineage>
</organism>
<dbReference type="SUPFAM" id="SSF52833">
    <property type="entry name" value="Thioredoxin-like"/>
    <property type="match status" value="1"/>
</dbReference>
<evidence type="ECO:0000259" key="1">
    <source>
        <dbReference type="PROSITE" id="PS51352"/>
    </source>
</evidence>
<dbReference type="Pfam" id="PF00578">
    <property type="entry name" value="AhpC-TSA"/>
    <property type="match status" value="1"/>
</dbReference>
<dbReference type="RefSeq" id="WP_160906319.1">
    <property type="nucleotide sequence ID" value="NZ_WVHS01000002.1"/>
</dbReference>
<dbReference type="InterPro" id="IPR036249">
    <property type="entry name" value="Thioredoxin-like_sf"/>
</dbReference>
<proteinExistence type="predicted"/>
<keyword evidence="3" id="KW-1185">Reference proteome</keyword>
<dbReference type="PROSITE" id="PS51352">
    <property type="entry name" value="THIOREDOXIN_2"/>
    <property type="match status" value="1"/>
</dbReference>